<evidence type="ECO:0000256" key="1">
    <source>
        <dbReference type="ARBA" id="ARBA00004141"/>
    </source>
</evidence>
<dbReference type="InterPro" id="IPR050549">
    <property type="entry name" value="MFS_Trehalose_Transporter"/>
</dbReference>
<dbReference type="InterPro" id="IPR020846">
    <property type="entry name" value="MFS_dom"/>
</dbReference>
<evidence type="ECO:0000256" key="2">
    <source>
        <dbReference type="ARBA" id="ARBA00010992"/>
    </source>
</evidence>
<dbReference type="EMBL" id="JAUESC010000003">
    <property type="protein sequence ID" value="KAK0600369.1"/>
    <property type="molecule type" value="Genomic_DNA"/>
</dbReference>
<keyword evidence="3" id="KW-0762">Sugar transport</keyword>
<reference evidence="9" key="2">
    <citation type="submission" date="2023-06" db="EMBL/GenBank/DDBJ databases">
        <authorList>
            <person name="Swenson N.G."/>
            <person name="Wegrzyn J.L."/>
            <person name="Mcevoy S.L."/>
        </authorList>
    </citation>
    <scope>NUCLEOTIDE SEQUENCE</scope>
    <source>
        <strain evidence="9">NS2018</strain>
        <tissue evidence="9">Leaf</tissue>
    </source>
</reference>
<accession>A0AA39VVL8</accession>
<gene>
    <name evidence="9" type="ORF">LWI29_014285</name>
</gene>
<evidence type="ECO:0000313" key="10">
    <source>
        <dbReference type="Proteomes" id="UP001168877"/>
    </source>
</evidence>
<comment type="subcellular location">
    <subcellularLocation>
        <location evidence="1">Membrane</location>
        <topology evidence="1">Multi-pass membrane protein</topology>
    </subcellularLocation>
</comment>
<dbReference type="Proteomes" id="UP001168877">
    <property type="component" value="Unassembled WGS sequence"/>
</dbReference>
<dbReference type="InterPro" id="IPR005828">
    <property type="entry name" value="MFS_sugar_transport-like"/>
</dbReference>
<dbReference type="PROSITE" id="PS50850">
    <property type="entry name" value="MFS"/>
    <property type="match status" value="1"/>
</dbReference>
<name>A0AA39VVL8_ACESA</name>
<protein>
    <recommendedName>
        <fullName evidence="8">Major facilitator superfamily (MFS) profile domain-containing protein</fullName>
    </recommendedName>
</protein>
<organism evidence="9 10">
    <name type="scientific">Acer saccharum</name>
    <name type="common">Sugar maple</name>
    <dbReference type="NCBI Taxonomy" id="4024"/>
    <lineage>
        <taxon>Eukaryota</taxon>
        <taxon>Viridiplantae</taxon>
        <taxon>Streptophyta</taxon>
        <taxon>Embryophyta</taxon>
        <taxon>Tracheophyta</taxon>
        <taxon>Spermatophyta</taxon>
        <taxon>Magnoliopsida</taxon>
        <taxon>eudicotyledons</taxon>
        <taxon>Gunneridae</taxon>
        <taxon>Pentapetalae</taxon>
        <taxon>rosids</taxon>
        <taxon>malvids</taxon>
        <taxon>Sapindales</taxon>
        <taxon>Sapindaceae</taxon>
        <taxon>Hippocastanoideae</taxon>
        <taxon>Acereae</taxon>
        <taxon>Acer</taxon>
    </lineage>
</organism>
<evidence type="ECO:0000256" key="5">
    <source>
        <dbReference type="ARBA" id="ARBA00022989"/>
    </source>
</evidence>
<feature type="transmembrane region" description="Helical" evidence="7">
    <location>
        <begin position="90"/>
        <end position="114"/>
    </location>
</feature>
<dbReference type="PANTHER" id="PTHR48021">
    <property type="match status" value="1"/>
</dbReference>
<evidence type="ECO:0000256" key="7">
    <source>
        <dbReference type="SAM" id="Phobius"/>
    </source>
</evidence>
<keyword evidence="5 7" id="KW-1133">Transmembrane helix</keyword>
<keyword evidence="6 7" id="KW-0472">Membrane</keyword>
<dbReference type="Gene3D" id="1.20.1250.20">
    <property type="entry name" value="MFS general substrate transporter like domains"/>
    <property type="match status" value="1"/>
</dbReference>
<dbReference type="Pfam" id="PF00083">
    <property type="entry name" value="Sugar_tr"/>
    <property type="match status" value="1"/>
</dbReference>
<dbReference type="SUPFAM" id="SSF103473">
    <property type="entry name" value="MFS general substrate transporter"/>
    <property type="match status" value="1"/>
</dbReference>
<feature type="domain" description="Major facilitator superfamily (MFS) profile" evidence="8">
    <location>
        <begin position="1"/>
        <end position="216"/>
    </location>
</feature>
<comment type="caution">
    <text evidence="9">The sequence shown here is derived from an EMBL/GenBank/DDBJ whole genome shotgun (WGS) entry which is preliminary data.</text>
</comment>
<evidence type="ECO:0000256" key="6">
    <source>
        <dbReference type="ARBA" id="ARBA00023136"/>
    </source>
</evidence>
<dbReference type="InterPro" id="IPR036259">
    <property type="entry name" value="MFS_trans_sf"/>
</dbReference>
<dbReference type="PANTHER" id="PTHR48021:SF93">
    <property type="entry name" value="SUGAR TRANSPORTER ERD6-LIKE 1-RELATED"/>
    <property type="match status" value="1"/>
</dbReference>
<evidence type="ECO:0000256" key="3">
    <source>
        <dbReference type="ARBA" id="ARBA00022597"/>
    </source>
</evidence>
<keyword evidence="10" id="KW-1185">Reference proteome</keyword>
<evidence type="ECO:0000256" key="4">
    <source>
        <dbReference type="ARBA" id="ARBA00022692"/>
    </source>
</evidence>
<reference evidence="9" key="1">
    <citation type="journal article" date="2022" name="Plant J.">
        <title>Strategies of tolerance reflected in two North American maple genomes.</title>
        <authorList>
            <person name="McEvoy S.L."/>
            <person name="Sezen U.U."/>
            <person name="Trouern-Trend A."/>
            <person name="McMahon S.M."/>
            <person name="Schaberg P.G."/>
            <person name="Yang J."/>
            <person name="Wegrzyn J.L."/>
            <person name="Swenson N.G."/>
        </authorList>
    </citation>
    <scope>NUCLEOTIDE SEQUENCE</scope>
    <source>
        <strain evidence="9">NS2018</strain>
    </source>
</reference>
<dbReference type="AlphaFoldDB" id="A0AA39VVL8"/>
<keyword evidence="3" id="KW-0813">Transport</keyword>
<keyword evidence="4 7" id="KW-0812">Transmembrane</keyword>
<dbReference type="GO" id="GO:0016020">
    <property type="term" value="C:membrane"/>
    <property type="evidence" value="ECO:0007669"/>
    <property type="project" value="UniProtKB-SubCell"/>
</dbReference>
<sequence>MVRESLEEGLLPRPVSHSIDGEDSTVTSVVIFSTLVAICGSFCTGCGSGYSSPAEAGIMEDLGLTVAEDYTKTFEKASEAGMFSLFQRQYAYPLTASSIGMCFCSFITGLAFGLQDLPQWKEVTPWLVYIGIVGYSIAYSAGMAGLPWVIMSEIFPINVKGSAGSIATTVNWSSSWAVSYAFNFMMEWSTAGTFFIFAGICALSVVFIAYLVPETKGRALEELQASITNFGNETPAAI</sequence>
<evidence type="ECO:0000313" key="9">
    <source>
        <dbReference type="EMBL" id="KAK0600369.1"/>
    </source>
</evidence>
<feature type="transmembrane region" description="Helical" evidence="7">
    <location>
        <begin position="126"/>
        <end position="150"/>
    </location>
</feature>
<comment type="similarity">
    <text evidence="2">Belongs to the major facilitator superfamily. Sugar transporter (TC 2.A.1.1) family.</text>
</comment>
<dbReference type="GO" id="GO:0022857">
    <property type="term" value="F:transmembrane transporter activity"/>
    <property type="evidence" value="ECO:0007669"/>
    <property type="project" value="InterPro"/>
</dbReference>
<proteinExistence type="inferred from homology"/>
<feature type="transmembrane region" description="Helical" evidence="7">
    <location>
        <begin position="194"/>
        <end position="212"/>
    </location>
</feature>
<evidence type="ECO:0000259" key="8">
    <source>
        <dbReference type="PROSITE" id="PS50850"/>
    </source>
</evidence>